<name>A0ABV0QLZ7_9TELE</name>
<proteinExistence type="inferred from homology"/>
<dbReference type="SMART" id="SM00320">
    <property type="entry name" value="WD40"/>
    <property type="match status" value="2"/>
</dbReference>
<dbReference type="InterPro" id="IPR015048">
    <property type="entry name" value="DUF1899"/>
</dbReference>
<gene>
    <name evidence="6" type="primary">CORO2B</name>
    <name evidence="6" type="ORF">XENOCAPTIV_014563</name>
</gene>
<dbReference type="PANTHER" id="PTHR10856:SF17">
    <property type="entry name" value="CORONIN-2B"/>
    <property type="match status" value="1"/>
</dbReference>
<dbReference type="SMART" id="SM01166">
    <property type="entry name" value="DUF1899"/>
    <property type="match status" value="1"/>
</dbReference>
<dbReference type="SUPFAM" id="SSF50978">
    <property type="entry name" value="WD40 repeat-like"/>
    <property type="match status" value="1"/>
</dbReference>
<evidence type="ECO:0000256" key="4">
    <source>
        <dbReference type="RuleBase" id="RU280818"/>
    </source>
</evidence>
<dbReference type="EMBL" id="JAHRIN010017106">
    <property type="protein sequence ID" value="MEQ2196825.1"/>
    <property type="molecule type" value="Genomic_DNA"/>
</dbReference>
<keyword evidence="7" id="KW-1185">Reference proteome</keyword>
<dbReference type="InterPro" id="IPR015943">
    <property type="entry name" value="WD40/YVTN_repeat-like_dom_sf"/>
</dbReference>
<dbReference type="Pfam" id="PF00400">
    <property type="entry name" value="WD40"/>
    <property type="match status" value="2"/>
</dbReference>
<reference evidence="6 7" key="1">
    <citation type="submission" date="2021-06" db="EMBL/GenBank/DDBJ databases">
        <authorList>
            <person name="Palmer J.M."/>
        </authorList>
    </citation>
    <scope>NUCLEOTIDE SEQUENCE [LARGE SCALE GENOMIC DNA]</scope>
    <source>
        <strain evidence="6 7">XC_2019</strain>
        <tissue evidence="6">Muscle</tissue>
    </source>
</reference>
<evidence type="ECO:0000259" key="5">
    <source>
        <dbReference type="SMART" id="SM01166"/>
    </source>
</evidence>
<keyword evidence="2 4" id="KW-0677">Repeat</keyword>
<evidence type="ECO:0000256" key="3">
    <source>
        <dbReference type="PROSITE-ProRule" id="PRU00221"/>
    </source>
</evidence>
<keyword evidence="1 3" id="KW-0853">WD repeat</keyword>
<comment type="similarity">
    <text evidence="4">Belongs to the WD repeat coronin family.</text>
</comment>
<evidence type="ECO:0000313" key="7">
    <source>
        <dbReference type="Proteomes" id="UP001434883"/>
    </source>
</evidence>
<dbReference type="PROSITE" id="PS50082">
    <property type="entry name" value="WD_REPEATS_2"/>
    <property type="match status" value="1"/>
</dbReference>
<evidence type="ECO:0000256" key="2">
    <source>
        <dbReference type="ARBA" id="ARBA00022737"/>
    </source>
</evidence>
<dbReference type="InterPro" id="IPR015505">
    <property type="entry name" value="Coronin"/>
</dbReference>
<sequence length="180" mass="20080">MSWRPTYRSSKFRNVYGKVANREHCFDGIPITKNVHDNHFCAVNSKFLGVVTESAGGGSFIVIPLSQAGRLDSHYPKVCGHQGNVLDIKWNPFFENIIASCSEDTSVSDPQPLFYINILIWNLETGEPVKMIDCHTDVILSMSFNTDGSLLATSCKDKKLRVLEPRSGRVLQVTFLSPSN</sequence>
<comment type="caution">
    <text evidence="6">The sequence shown here is derived from an EMBL/GenBank/DDBJ whole genome shotgun (WGS) entry which is preliminary data.</text>
</comment>
<dbReference type="InterPro" id="IPR001680">
    <property type="entry name" value="WD40_rpt"/>
</dbReference>
<dbReference type="PANTHER" id="PTHR10856">
    <property type="entry name" value="CORONIN"/>
    <property type="match status" value="1"/>
</dbReference>
<organism evidence="6 7">
    <name type="scientific">Xenoophorus captivus</name>
    <dbReference type="NCBI Taxonomy" id="1517983"/>
    <lineage>
        <taxon>Eukaryota</taxon>
        <taxon>Metazoa</taxon>
        <taxon>Chordata</taxon>
        <taxon>Craniata</taxon>
        <taxon>Vertebrata</taxon>
        <taxon>Euteleostomi</taxon>
        <taxon>Actinopterygii</taxon>
        <taxon>Neopterygii</taxon>
        <taxon>Teleostei</taxon>
        <taxon>Neoteleostei</taxon>
        <taxon>Acanthomorphata</taxon>
        <taxon>Ovalentaria</taxon>
        <taxon>Atherinomorphae</taxon>
        <taxon>Cyprinodontiformes</taxon>
        <taxon>Goodeidae</taxon>
        <taxon>Xenoophorus</taxon>
    </lineage>
</organism>
<accession>A0ABV0QLZ7</accession>
<dbReference type="Gene3D" id="2.130.10.10">
    <property type="entry name" value="YVTN repeat-like/Quinoprotein amine dehydrogenase"/>
    <property type="match status" value="2"/>
</dbReference>
<dbReference type="Proteomes" id="UP001434883">
    <property type="component" value="Unassembled WGS sequence"/>
</dbReference>
<protein>
    <recommendedName>
        <fullName evidence="4">Coronin</fullName>
    </recommendedName>
</protein>
<evidence type="ECO:0000256" key="1">
    <source>
        <dbReference type="ARBA" id="ARBA00022574"/>
    </source>
</evidence>
<evidence type="ECO:0000313" key="6">
    <source>
        <dbReference type="EMBL" id="MEQ2196825.1"/>
    </source>
</evidence>
<dbReference type="Pfam" id="PF08953">
    <property type="entry name" value="DUF1899"/>
    <property type="match status" value="1"/>
</dbReference>
<feature type="repeat" description="WD" evidence="3">
    <location>
        <begin position="132"/>
        <end position="173"/>
    </location>
</feature>
<feature type="domain" description="DUF1899" evidence="5">
    <location>
        <begin position="5"/>
        <end position="69"/>
    </location>
</feature>
<dbReference type="InterPro" id="IPR036322">
    <property type="entry name" value="WD40_repeat_dom_sf"/>
</dbReference>